<protein>
    <submittedName>
        <fullName evidence="1">Uncharacterized protein</fullName>
    </submittedName>
</protein>
<dbReference type="EMBL" id="JAEPCM010000186">
    <property type="protein sequence ID" value="MCG7945839.1"/>
    <property type="molecule type" value="Genomic_DNA"/>
</dbReference>
<gene>
    <name evidence="1" type="ORF">JAZ07_05760</name>
</gene>
<dbReference type="Proteomes" id="UP000886667">
    <property type="component" value="Unassembled WGS sequence"/>
</dbReference>
<comment type="caution">
    <text evidence="1">The sequence shown here is derived from an EMBL/GenBank/DDBJ whole genome shotgun (WGS) entry which is preliminary data.</text>
</comment>
<reference evidence="1" key="1">
    <citation type="journal article" date="2021" name="Proc. Natl. Acad. Sci. U.S.A.">
        <title>Global biogeography of chemosynthetic symbionts reveals both localized and globally distributed symbiont groups. .</title>
        <authorList>
            <person name="Osvatic J.T."/>
            <person name="Wilkins L.G.E."/>
            <person name="Leibrecht L."/>
            <person name="Leray M."/>
            <person name="Zauner S."/>
            <person name="Polzin J."/>
            <person name="Camacho Y."/>
            <person name="Gros O."/>
            <person name="van Gils J.A."/>
            <person name="Eisen J.A."/>
            <person name="Petersen J.M."/>
            <person name="Yuen B."/>
        </authorList>
    </citation>
    <scope>NUCLEOTIDE SEQUENCE</scope>
    <source>
        <strain evidence="1">MAGclacostrist064TRANS</strain>
    </source>
</reference>
<evidence type="ECO:0000313" key="1">
    <source>
        <dbReference type="EMBL" id="MCG7945839.1"/>
    </source>
</evidence>
<sequence>MASVATVEAGKSFKCGGRKPPPQWKIDLILEGRQRGIPANKLAKQYRVGKATIQRLEERADAKRVSSKMSGPLGAQYRISYTWYKIKGNLVFYWWEEFQEWISSTMEPSELRREGERVV</sequence>
<proteinExistence type="predicted"/>
<accession>A0A9E4KB12</accession>
<name>A0A9E4KB12_9GAMM</name>
<evidence type="ECO:0000313" key="2">
    <source>
        <dbReference type="Proteomes" id="UP000886667"/>
    </source>
</evidence>
<dbReference type="AlphaFoldDB" id="A0A9E4KB12"/>
<organism evidence="1 2">
    <name type="scientific">Candidatus Thiodiazotropha taylori</name>
    <dbReference type="NCBI Taxonomy" id="2792791"/>
    <lineage>
        <taxon>Bacteria</taxon>
        <taxon>Pseudomonadati</taxon>
        <taxon>Pseudomonadota</taxon>
        <taxon>Gammaproteobacteria</taxon>
        <taxon>Chromatiales</taxon>
        <taxon>Sedimenticolaceae</taxon>
        <taxon>Candidatus Thiodiazotropha</taxon>
    </lineage>
</organism>